<feature type="chain" id="PRO_5026659731" evidence="5">
    <location>
        <begin position="17"/>
        <end position="336"/>
    </location>
</feature>
<dbReference type="KEGG" id="soy:115876695"/>
<gene>
    <name evidence="8" type="primary">LOC115876695</name>
</gene>
<protein>
    <submittedName>
        <fullName evidence="8">Pancreatic lipase-related protein 2-like</fullName>
    </submittedName>
</protein>
<dbReference type="GeneID" id="115876695"/>
<dbReference type="InParanoid" id="A0A6J2XBA4"/>
<dbReference type="InterPro" id="IPR033906">
    <property type="entry name" value="Lipase_N"/>
</dbReference>
<dbReference type="InterPro" id="IPR000734">
    <property type="entry name" value="TAG_lipase"/>
</dbReference>
<feature type="signal peptide" evidence="5">
    <location>
        <begin position="1"/>
        <end position="16"/>
    </location>
</feature>
<dbReference type="CDD" id="cd00707">
    <property type="entry name" value="Pancreat_lipase_like"/>
    <property type="match status" value="1"/>
</dbReference>
<dbReference type="GO" id="GO:0016298">
    <property type="term" value="F:lipase activity"/>
    <property type="evidence" value="ECO:0007669"/>
    <property type="project" value="InterPro"/>
</dbReference>
<evidence type="ECO:0000256" key="3">
    <source>
        <dbReference type="ARBA" id="ARBA00022525"/>
    </source>
</evidence>
<dbReference type="AlphaFoldDB" id="A0A6J2XBA4"/>
<dbReference type="PANTHER" id="PTHR11610:SF190">
    <property type="entry name" value="VITELLOGENIN-3-LIKE PROTEIN"/>
    <property type="match status" value="1"/>
</dbReference>
<dbReference type="PRINTS" id="PR00825">
    <property type="entry name" value="DOLALLERGEN"/>
</dbReference>
<dbReference type="PANTHER" id="PTHR11610">
    <property type="entry name" value="LIPASE"/>
    <property type="match status" value="1"/>
</dbReference>
<accession>A0A6J2XBA4</accession>
<keyword evidence="3" id="KW-0964">Secreted</keyword>
<evidence type="ECO:0000256" key="1">
    <source>
        <dbReference type="ARBA" id="ARBA00004613"/>
    </source>
</evidence>
<evidence type="ECO:0000256" key="4">
    <source>
        <dbReference type="RuleBase" id="RU004262"/>
    </source>
</evidence>
<dbReference type="RefSeq" id="XP_030748441.1">
    <property type="nucleotide sequence ID" value="XM_030892581.1"/>
</dbReference>
<dbReference type="Gene3D" id="3.40.50.1820">
    <property type="entry name" value="alpha/beta hydrolase"/>
    <property type="match status" value="1"/>
</dbReference>
<dbReference type="GO" id="GO:0016042">
    <property type="term" value="P:lipid catabolic process"/>
    <property type="evidence" value="ECO:0007669"/>
    <property type="project" value="TreeGrafter"/>
</dbReference>
<proteinExistence type="inferred from homology"/>
<keyword evidence="5" id="KW-0732">Signal</keyword>
<dbReference type="InterPro" id="IPR013818">
    <property type="entry name" value="Lipase"/>
</dbReference>
<evidence type="ECO:0000256" key="2">
    <source>
        <dbReference type="ARBA" id="ARBA00010701"/>
    </source>
</evidence>
<evidence type="ECO:0000313" key="7">
    <source>
        <dbReference type="Proteomes" id="UP000504635"/>
    </source>
</evidence>
<dbReference type="Pfam" id="PF00151">
    <property type="entry name" value="Lipase"/>
    <property type="match status" value="1"/>
</dbReference>
<dbReference type="OrthoDB" id="199913at2759"/>
<feature type="domain" description="Lipase" evidence="6">
    <location>
        <begin position="58"/>
        <end position="333"/>
    </location>
</feature>
<dbReference type="GO" id="GO:0005615">
    <property type="term" value="C:extracellular space"/>
    <property type="evidence" value="ECO:0007669"/>
    <property type="project" value="TreeGrafter"/>
</dbReference>
<keyword evidence="7" id="KW-1185">Reference proteome</keyword>
<evidence type="ECO:0000313" key="8">
    <source>
        <dbReference type="RefSeq" id="XP_030748441.1"/>
    </source>
</evidence>
<dbReference type="Proteomes" id="UP000504635">
    <property type="component" value="Unplaced"/>
</dbReference>
<dbReference type="InterPro" id="IPR002334">
    <property type="entry name" value="Allerg_PlipaseA1"/>
</dbReference>
<dbReference type="InterPro" id="IPR029058">
    <property type="entry name" value="AB_hydrolase_fold"/>
</dbReference>
<comment type="subcellular location">
    <subcellularLocation>
        <location evidence="1">Secreted</location>
    </subcellularLocation>
</comment>
<evidence type="ECO:0000256" key="5">
    <source>
        <dbReference type="SAM" id="SignalP"/>
    </source>
</evidence>
<dbReference type="SUPFAM" id="SSF53474">
    <property type="entry name" value="alpha/beta-Hydrolases"/>
    <property type="match status" value="1"/>
</dbReference>
<reference evidence="8" key="1">
    <citation type="submission" date="2025-08" db="UniProtKB">
        <authorList>
            <consortium name="RefSeq"/>
        </authorList>
    </citation>
    <scope>IDENTIFICATION</scope>
    <source>
        <tissue evidence="8">Gonads</tissue>
    </source>
</reference>
<evidence type="ECO:0000259" key="6">
    <source>
        <dbReference type="Pfam" id="PF00151"/>
    </source>
</evidence>
<name>A0A6J2XBA4_SITOR</name>
<dbReference type="FunCoup" id="A0A6J2XBA4">
    <property type="interactions" value="82"/>
</dbReference>
<sequence length="336" mass="36794">MKAVLLLVGVLAYCSATPVKLSSEAVIKYVNDPRYIVHETEDGLFEVEELTGPVPQVTATEDDVTFYFFTQSNRNGVQIKESQLRDIVRLTGFNVNRETLVVIHGWQNDHTSAVNDHIKNAALQGHNINVIVVDWSRIAARSYSIAQGSVLAVGNYIGDFLLRLDNELGHRLQRVSIVGHSLGAHISGNTGARTGGLIENIIGLDPAGPYFTESNINNRLDPTDARFVQVIHTNDGRLGFGIKMGHADYYPNGGRSQPGCGIDLAGSCAHSRAYEFYAESLNNNNFISRLCSSYSDFTANRCSSNRASFLGSFPIDKPTTGDYFLVTNNNSPYARG</sequence>
<dbReference type="PRINTS" id="PR00821">
    <property type="entry name" value="TAGLIPASE"/>
</dbReference>
<organism evidence="7 8">
    <name type="scientific">Sitophilus oryzae</name>
    <name type="common">Rice weevil</name>
    <name type="synonym">Curculio oryzae</name>
    <dbReference type="NCBI Taxonomy" id="7048"/>
    <lineage>
        <taxon>Eukaryota</taxon>
        <taxon>Metazoa</taxon>
        <taxon>Ecdysozoa</taxon>
        <taxon>Arthropoda</taxon>
        <taxon>Hexapoda</taxon>
        <taxon>Insecta</taxon>
        <taxon>Pterygota</taxon>
        <taxon>Neoptera</taxon>
        <taxon>Endopterygota</taxon>
        <taxon>Coleoptera</taxon>
        <taxon>Polyphaga</taxon>
        <taxon>Cucujiformia</taxon>
        <taxon>Curculionidae</taxon>
        <taxon>Dryophthorinae</taxon>
        <taxon>Sitophilus</taxon>
    </lineage>
</organism>
<comment type="similarity">
    <text evidence="2 4">Belongs to the AB hydrolase superfamily. Lipase family.</text>
</comment>